<name>A0A5C6D8J7_9BACT</name>
<comment type="caution">
    <text evidence="2">The sequence shown here is derived from an EMBL/GenBank/DDBJ whole genome shotgun (WGS) entry which is preliminary data.</text>
</comment>
<accession>A0A5C6D8J7</accession>
<evidence type="ECO:0000256" key="1">
    <source>
        <dbReference type="SAM" id="SignalP"/>
    </source>
</evidence>
<organism evidence="2 3">
    <name type="scientific">Novipirellula artificiosorum</name>
    <dbReference type="NCBI Taxonomy" id="2528016"/>
    <lineage>
        <taxon>Bacteria</taxon>
        <taxon>Pseudomonadati</taxon>
        <taxon>Planctomycetota</taxon>
        <taxon>Planctomycetia</taxon>
        <taxon>Pirellulales</taxon>
        <taxon>Pirellulaceae</taxon>
        <taxon>Novipirellula</taxon>
    </lineage>
</organism>
<proteinExistence type="predicted"/>
<dbReference type="AlphaFoldDB" id="A0A5C6D8J7"/>
<dbReference type="EMBL" id="SJPV01000018">
    <property type="protein sequence ID" value="TWU31179.1"/>
    <property type="molecule type" value="Genomic_DNA"/>
</dbReference>
<dbReference type="RefSeq" id="WP_146531063.1">
    <property type="nucleotide sequence ID" value="NZ_SJPV01000018.1"/>
</dbReference>
<dbReference type="OrthoDB" id="211073at2"/>
<feature type="signal peptide" evidence="1">
    <location>
        <begin position="1"/>
        <end position="27"/>
    </location>
</feature>
<sequence precursor="true">MRSCFRSMSAGIISAALLSFGLPFATAIEQDFSPQPSEQQLPYSMRSAMEELPKSTVGQQDADLIGTDNRVLQAARSHHRSLCVLVEA</sequence>
<keyword evidence="3" id="KW-1185">Reference proteome</keyword>
<feature type="chain" id="PRO_5022794729" description="SCP domain-containing protein" evidence="1">
    <location>
        <begin position="28"/>
        <end position="88"/>
    </location>
</feature>
<evidence type="ECO:0000313" key="2">
    <source>
        <dbReference type="EMBL" id="TWU31179.1"/>
    </source>
</evidence>
<gene>
    <name evidence="2" type="ORF">Poly41_63700</name>
</gene>
<reference evidence="2 3" key="1">
    <citation type="submission" date="2019-02" db="EMBL/GenBank/DDBJ databases">
        <title>Deep-cultivation of Planctomycetes and their phenomic and genomic characterization uncovers novel biology.</title>
        <authorList>
            <person name="Wiegand S."/>
            <person name="Jogler M."/>
            <person name="Boedeker C."/>
            <person name="Pinto D."/>
            <person name="Vollmers J."/>
            <person name="Rivas-Marin E."/>
            <person name="Kohn T."/>
            <person name="Peeters S.H."/>
            <person name="Heuer A."/>
            <person name="Rast P."/>
            <person name="Oberbeckmann S."/>
            <person name="Bunk B."/>
            <person name="Jeske O."/>
            <person name="Meyerdierks A."/>
            <person name="Storesund J.E."/>
            <person name="Kallscheuer N."/>
            <person name="Luecker S."/>
            <person name="Lage O.M."/>
            <person name="Pohl T."/>
            <person name="Merkel B.J."/>
            <person name="Hornburger P."/>
            <person name="Mueller R.-W."/>
            <person name="Bruemmer F."/>
            <person name="Labrenz M."/>
            <person name="Spormann A.M."/>
            <person name="Op Den Camp H."/>
            <person name="Overmann J."/>
            <person name="Amann R."/>
            <person name="Jetten M.S.M."/>
            <person name="Mascher T."/>
            <person name="Medema M.H."/>
            <person name="Devos D.P."/>
            <person name="Kaster A.-K."/>
            <person name="Ovreas L."/>
            <person name="Rohde M."/>
            <person name="Galperin M.Y."/>
            <person name="Jogler C."/>
        </authorList>
    </citation>
    <scope>NUCLEOTIDE SEQUENCE [LARGE SCALE GENOMIC DNA]</scope>
    <source>
        <strain evidence="2 3">Poly41</strain>
    </source>
</reference>
<protein>
    <recommendedName>
        <fullName evidence="4">SCP domain-containing protein</fullName>
    </recommendedName>
</protein>
<evidence type="ECO:0008006" key="4">
    <source>
        <dbReference type="Google" id="ProtNLM"/>
    </source>
</evidence>
<evidence type="ECO:0000313" key="3">
    <source>
        <dbReference type="Proteomes" id="UP000319143"/>
    </source>
</evidence>
<dbReference type="Proteomes" id="UP000319143">
    <property type="component" value="Unassembled WGS sequence"/>
</dbReference>
<keyword evidence="1" id="KW-0732">Signal</keyword>